<evidence type="ECO:0000313" key="4">
    <source>
        <dbReference type="Proteomes" id="UP000285430"/>
    </source>
</evidence>
<sequence length="425" mass="48686">MTLFKSVSKSSTHFQMSATKGKQTRYTNGQRKQLLARFRASNGTSERQFCRDNKISRGTWQDWRSRESAIMASKRHSRHATLGGQGRRQLLPFKDDLLAYMRAKRDSEEHLRVFHLMRWVNTNHKEWLVQYLASKKNEAVAYQSFRSLMHRFADRHRFRHRVPCASKVSQKVLDDVWMGNAFHFWSTYGHYPRSQILNVDETGVYFDMPPGMTLAKIGKSSKCKKTTKHSERLTAVMTIRADGMTFPESDFRHACLGVKLPILFIVKGKPGGTIDTSELPTYPPGHVYAVQESAWMDDRVWDIYLDELLAAHVEDSSVLLVDNLACHVSDKSYDKVAETMFSVLEPLPPNSTSRCQPLDVGVMGPLKAMLKTAWLLEDDERNGDILTAQEKRLATVKRTIKVWDRISTDTIVKAFDKAIPSVLEI</sequence>
<evidence type="ECO:0000256" key="1">
    <source>
        <dbReference type="SAM" id="MobiDB-lite"/>
    </source>
</evidence>
<dbReference type="GO" id="GO:0003677">
    <property type="term" value="F:DNA binding"/>
    <property type="evidence" value="ECO:0007669"/>
    <property type="project" value="TreeGrafter"/>
</dbReference>
<dbReference type="InterPro" id="IPR004875">
    <property type="entry name" value="DDE_SF_endonuclease_dom"/>
</dbReference>
<name>A0A3R6XW22_APHAT</name>
<feature type="region of interest" description="Disordered" evidence="1">
    <location>
        <begin position="1"/>
        <end position="30"/>
    </location>
</feature>
<evidence type="ECO:0000259" key="2">
    <source>
        <dbReference type="Pfam" id="PF03184"/>
    </source>
</evidence>
<dbReference type="AlphaFoldDB" id="A0A3R6XW22"/>
<feature type="domain" description="DDE-1" evidence="2">
    <location>
        <begin position="259"/>
        <end position="415"/>
    </location>
</feature>
<accession>A0A3R6XW22</accession>
<dbReference type="Pfam" id="PF03184">
    <property type="entry name" value="DDE_1"/>
    <property type="match status" value="1"/>
</dbReference>
<dbReference type="PANTHER" id="PTHR19303">
    <property type="entry name" value="TRANSPOSON"/>
    <property type="match status" value="1"/>
</dbReference>
<dbReference type="Proteomes" id="UP000285430">
    <property type="component" value="Unassembled WGS sequence"/>
</dbReference>
<gene>
    <name evidence="3" type="ORF">DYB37_008873</name>
</gene>
<dbReference type="VEuPathDB" id="FungiDB:H257_03328"/>
<dbReference type="EMBL" id="QUTH01002621">
    <property type="protein sequence ID" value="RHZ24919.1"/>
    <property type="molecule type" value="Genomic_DNA"/>
</dbReference>
<dbReference type="GO" id="GO:0005634">
    <property type="term" value="C:nucleus"/>
    <property type="evidence" value="ECO:0007669"/>
    <property type="project" value="TreeGrafter"/>
</dbReference>
<evidence type="ECO:0000313" key="3">
    <source>
        <dbReference type="EMBL" id="RHZ24919.1"/>
    </source>
</evidence>
<dbReference type="InterPro" id="IPR050863">
    <property type="entry name" value="CenT-Element_Derived"/>
</dbReference>
<proteinExistence type="predicted"/>
<reference evidence="3 4" key="1">
    <citation type="submission" date="2018-08" db="EMBL/GenBank/DDBJ databases">
        <title>Aphanomyces genome sequencing and annotation.</title>
        <authorList>
            <person name="Minardi D."/>
            <person name="Oidtmann B."/>
            <person name="Van Der Giezen M."/>
            <person name="Studholme D.J."/>
        </authorList>
    </citation>
    <scope>NUCLEOTIDE SEQUENCE [LARGE SCALE GENOMIC DNA]</scope>
    <source>
        <strain evidence="3 4">Da</strain>
    </source>
</reference>
<organism evidence="3 4">
    <name type="scientific">Aphanomyces astaci</name>
    <name type="common">Crayfish plague agent</name>
    <dbReference type="NCBI Taxonomy" id="112090"/>
    <lineage>
        <taxon>Eukaryota</taxon>
        <taxon>Sar</taxon>
        <taxon>Stramenopiles</taxon>
        <taxon>Oomycota</taxon>
        <taxon>Saprolegniomycetes</taxon>
        <taxon>Saprolegniales</taxon>
        <taxon>Verrucalvaceae</taxon>
        <taxon>Aphanomyces</taxon>
    </lineage>
</organism>
<dbReference type="PANTHER" id="PTHR19303:SF57">
    <property type="entry name" value="HTH CENPB-TYPE DOMAIN-CONTAINING PROTEIN"/>
    <property type="match status" value="1"/>
</dbReference>
<dbReference type="VEuPathDB" id="FungiDB:H257_14448"/>
<protein>
    <recommendedName>
        <fullName evidence="2">DDE-1 domain-containing protein</fullName>
    </recommendedName>
</protein>
<comment type="caution">
    <text evidence="3">The sequence shown here is derived from an EMBL/GenBank/DDBJ whole genome shotgun (WGS) entry which is preliminary data.</text>
</comment>